<protein>
    <recommendedName>
        <fullName evidence="3">ManO family protein</fullName>
    </recommendedName>
</protein>
<dbReference type="RefSeq" id="WP_056937614.1">
    <property type="nucleotide sequence ID" value="NZ_AZFN01000017.1"/>
</dbReference>
<organism evidence="1 2">
    <name type="scientific">Limosilactobacillus gastricus DSM 16045</name>
    <dbReference type="NCBI Taxonomy" id="1423749"/>
    <lineage>
        <taxon>Bacteria</taxon>
        <taxon>Bacillati</taxon>
        <taxon>Bacillota</taxon>
        <taxon>Bacilli</taxon>
        <taxon>Lactobacillales</taxon>
        <taxon>Lactobacillaceae</taxon>
        <taxon>Limosilactobacillus</taxon>
    </lineage>
</organism>
<dbReference type="InterPro" id="IPR010360">
    <property type="entry name" value="DUF956"/>
</dbReference>
<sequence length="126" mass="14681">MVESINTKVDLVIKGSSMLGLGSYGQIMIGDRGFEFFDDRNVNNYIQIPWDEVDYVIAEVLFGGHWIPRYALRTKRNGTYTFASKQPKVVLRAIRKYVEPERMVRSLSFFQGIWRGLKALIHRKKH</sequence>
<name>A0A0R1VCQ6_9LACO</name>
<accession>A0A0R1VCQ6</accession>
<evidence type="ECO:0000313" key="1">
    <source>
        <dbReference type="EMBL" id="KRM01444.1"/>
    </source>
</evidence>
<comment type="caution">
    <text evidence="1">The sequence shown here is derived from an EMBL/GenBank/DDBJ whole genome shotgun (WGS) entry which is preliminary data.</text>
</comment>
<dbReference type="Proteomes" id="UP000051739">
    <property type="component" value="Unassembled WGS sequence"/>
</dbReference>
<evidence type="ECO:0008006" key="3">
    <source>
        <dbReference type="Google" id="ProtNLM"/>
    </source>
</evidence>
<dbReference type="EMBL" id="AZFN01000017">
    <property type="protein sequence ID" value="KRM01444.1"/>
    <property type="molecule type" value="Genomic_DNA"/>
</dbReference>
<gene>
    <name evidence="1" type="ORF">FC60_GL000576</name>
</gene>
<evidence type="ECO:0000313" key="2">
    <source>
        <dbReference type="Proteomes" id="UP000051739"/>
    </source>
</evidence>
<reference evidence="1 2" key="1">
    <citation type="journal article" date="2015" name="Genome Announc.">
        <title>Expanding the biotechnology potential of lactobacilli through comparative genomics of 213 strains and associated genera.</title>
        <authorList>
            <person name="Sun Z."/>
            <person name="Harris H.M."/>
            <person name="McCann A."/>
            <person name="Guo C."/>
            <person name="Argimon S."/>
            <person name="Zhang W."/>
            <person name="Yang X."/>
            <person name="Jeffery I.B."/>
            <person name="Cooney J.C."/>
            <person name="Kagawa T.F."/>
            <person name="Liu W."/>
            <person name="Song Y."/>
            <person name="Salvetti E."/>
            <person name="Wrobel A."/>
            <person name="Rasinkangas P."/>
            <person name="Parkhill J."/>
            <person name="Rea M.C."/>
            <person name="O'Sullivan O."/>
            <person name="Ritari J."/>
            <person name="Douillard F.P."/>
            <person name="Paul Ross R."/>
            <person name="Yang R."/>
            <person name="Briner A.E."/>
            <person name="Felis G.E."/>
            <person name="de Vos W.M."/>
            <person name="Barrangou R."/>
            <person name="Klaenhammer T.R."/>
            <person name="Caufield P.W."/>
            <person name="Cui Y."/>
            <person name="Zhang H."/>
            <person name="O'Toole P.W."/>
        </authorList>
    </citation>
    <scope>NUCLEOTIDE SEQUENCE [LARGE SCALE GENOMIC DNA]</scope>
    <source>
        <strain evidence="1 2">DSM 16045</strain>
    </source>
</reference>
<dbReference type="PATRIC" id="fig|1423749.3.peg.580"/>
<dbReference type="Pfam" id="PF06115">
    <property type="entry name" value="DUF956"/>
    <property type="match status" value="1"/>
</dbReference>
<keyword evidence="2" id="KW-1185">Reference proteome</keyword>
<dbReference type="PIRSF" id="PIRSF021265">
    <property type="entry name" value="DUF956"/>
    <property type="match status" value="1"/>
</dbReference>
<proteinExistence type="predicted"/>
<dbReference type="AlphaFoldDB" id="A0A0R1VCQ6"/>